<dbReference type="STRING" id="88036.D8QMQ7"/>
<dbReference type="GO" id="GO:0031209">
    <property type="term" value="C:SCAR complex"/>
    <property type="evidence" value="ECO:0000318"/>
    <property type="project" value="GO_Central"/>
</dbReference>
<dbReference type="PANTHER" id="PTHR12093">
    <property type="entry name" value="NCK-ASSOCIATED PROTEIN 1"/>
    <property type="match status" value="1"/>
</dbReference>
<dbReference type="HOGENOM" id="CLU_004450_1_0_1"/>
<proteinExistence type="inferred from homology"/>
<dbReference type="Proteomes" id="UP000001514">
    <property type="component" value="Unassembled WGS sequence"/>
</dbReference>
<dbReference type="FunCoup" id="D8QMQ7">
    <property type="interactions" value="4302"/>
</dbReference>
<evidence type="ECO:0000313" key="3">
    <source>
        <dbReference type="EMBL" id="EFJ37974.1"/>
    </source>
</evidence>
<feature type="region of interest" description="Disordered" evidence="2">
    <location>
        <begin position="1273"/>
        <end position="1327"/>
    </location>
</feature>
<dbReference type="Gramene" id="EFJ37974">
    <property type="protein sequence ID" value="EFJ37974"/>
    <property type="gene ID" value="SELMODRAFT_164128"/>
</dbReference>
<dbReference type="OMA" id="INVWEYT"/>
<dbReference type="InParanoid" id="D8QMQ7"/>
<evidence type="ECO:0000256" key="1">
    <source>
        <dbReference type="ARBA" id="ARBA00037947"/>
    </source>
</evidence>
<dbReference type="eggNOG" id="KOG1917">
    <property type="taxonomic scope" value="Eukaryota"/>
</dbReference>
<feature type="compositionally biased region" description="Polar residues" evidence="2">
    <location>
        <begin position="1309"/>
        <end position="1327"/>
    </location>
</feature>
<dbReference type="KEGG" id="smo:SELMODRAFT_164128"/>
<organism evidence="4">
    <name type="scientific">Selaginella moellendorffii</name>
    <name type="common">Spikemoss</name>
    <dbReference type="NCBI Taxonomy" id="88036"/>
    <lineage>
        <taxon>Eukaryota</taxon>
        <taxon>Viridiplantae</taxon>
        <taxon>Streptophyta</taxon>
        <taxon>Embryophyta</taxon>
        <taxon>Tracheophyta</taxon>
        <taxon>Lycopodiopsida</taxon>
        <taxon>Selaginellales</taxon>
        <taxon>Selaginellaceae</taxon>
        <taxon>Selaginella</taxon>
    </lineage>
</organism>
<protein>
    <submittedName>
        <fullName evidence="3">Uncharacterized protein</fullName>
    </submittedName>
</protein>
<dbReference type="GO" id="GO:0016477">
    <property type="term" value="P:cell migration"/>
    <property type="evidence" value="ECO:0000318"/>
    <property type="project" value="GO_Central"/>
</dbReference>
<comment type="similarity">
    <text evidence="1">Belongs to the HEM-1/HEM-2 family.</text>
</comment>
<accession>D8QMQ7</accession>
<dbReference type="GO" id="GO:0030866">
    <property type="term" value="P:cortical actin cytoskeleton organization"/>
    <property type="evidence" value="ECO:0000318"/>
    <property type="project" value="GO_Central"/>
</dbReference>
<sequence length="1327" mass="148671">MSSSPAAGRGYGAKGSSAVNAQKFRQIEWVFQLQDVAEGLMTKIYRLREILELNDNGNQQFSDAFWQSGLFPNAPKLCTHLLRKFPEHPVKLLPEKVDKPGLDLLRDNAESYLTALEPWLLVLLDLMTFREQALRVILDMSSTVVTLMPHQNPIVLHAFMNLFCAFVKVNLYADKIPRKMLLQLYNLTHTILKSGRDYEFYHRLVQFVDSFDPPLKGLHEDLNFVSHRVGEILDAIGPTIYLGSDFERIRSEGFLSPYHPRYPEKLTNSAHPARAQELANIYSYREWVLLGYLVCPSELLRIGAIDIVMAVLKNTLVLPLFRDEYLSLHEEYQHSVLPKISESRKLAKVGRVKQKDADVEYNLAKQVEKTIIDAHDVAILQSDGIHREHRVTLKLELRRMIVFFTDQPSLLAPNVQMAYAALAVARAEALWYFSHAGLVVGRAKGNRVMPVTVDPSDHTIGYLLKSMDKLIVLIRKYASAIRAFSLGHLTGIAQRMRLLFESPGAVALDFESDLRNSFLAVMERLETLPKLQTEKLRHSNFDLSVFRQDWLRIIMTVSSSRSSINFRHLEKATISTGKDSIITEGNMAYVWSRSVDDMQKVLSQHGSLKTLCFYREHLNMVFRHTMYGPEGRPHNCCAWLSIASTFPENAHYSVADEVKQISNDAISYAETLLNYIMKGFEGLINLLDSEEGFGRLDQQLLPEQAASRLNQVARAGFSSNKSVRVSLDLPGFESKPSNKESMKLIDAAVQRLTTFCSVINEMEPVRVVNHVFVPREYMRDRILGNFRSQLLKIPLIEKDLQRPSVIEASIQRHMTIIHIIEQHVGMDLTQSVREVLLKEAISGHPQTFIPNYVPDAKVGGSAASTICDWYIENIIKDVNNVGVIFTPSEKSFRSARPVGKTAAHMVADVTELKAFVRIFGPYGADKLDNDLREQLAVLLNCIDITLRSNKEALENLATSLHSKRDRDAALKSMTELETLMNFSLQAGHILSFRCLLAEAASQVLESSAPLLASLVSDFARHAPPSFPEKPAVSKVKMLACQFGASKDQDSKVVQSILLNLGGAGDSTWALVPYLYVALMTSSVWDDSSFDIHAGGFNNNVHCLARCIHAVVAASELVRFERRELQRRMIAQQHPERKIEDSDSRILENIEMSIKAMMKTFLQGAAVTALDLSSDGARGGLVAKLIFLDQLCDLSSYLPRSTLEACIPRSMMRSIYQSYYENSVPTLMTQSRRHGSSFNVRNGQVVPESHVAEGILPPYPRTTATATTSRAFSISTEAGGGGGSSNAPRKNERFSGPMMLDPDGKKASFTDPSSTRKFAVSSSRAVQA</sequence>
<dbReference type="EMBL" id="GL377565">
    <property type="protein sequence ID" value="EFJ37974.1"/>
    <property type="molecule type" value="Genomic_DNA"/>
</dbReference>
<name>D8QMQ7_SELML</name>
<reference evidence="3 4" key="1">
    <citation type="journal article" date="2011" name="Science">
        <title>The Selaginella genome identifies genetic changes associated with the evolution of vascular plants.</title>
        <authorList>
            <person name="Banks J.A."/>
            <person name="Nishiyama T."/>
            <person name="Hasebe M."/>
            <person name="Bowman J.L."/>
            <person name="Gribskov M."/>
            <person name="dePamphilis C."/>
            <person name="Albert V.A."/>
            <person name="Aono N."/>
            <person name="Aoyama T."/>
            <person name="Ambrose B.A."/>
            <person name="Ashton N.W."/>
            <person name="Axtell M.J."/>
            <person name="Barker E."/>
            <person name="Barker M.S."/>
            <person name="Bennetzen J.L."/>
            <person name="Bonawitz N.D."/>
            <person name="Chapple C."/>
            <person name="Cheng C."/>
            <person name="Correa L.G."/>
            <person name="Dacre M."/>
            <person name="DeBarry J."/>
            <person name="Dreyer I."/>
            <person name="Elias M."/>
            <person name="Engstrom E.M."/>
            <person name="Estelle M."/>
            <person name="Feng L."/>
            <person name="Finet C."/>
            <person name="Floyd S.K."/>
            <person name="Frommer W.B."/>
            <person name="Fujita T."/>
            <person name="Gramzow L."/>
            <person name="Gutensohn M."/>
            <person name="Harholt J."/>
            <person name="Hattori M."/>
            <person name="Heyl A."/>
            <person name="Hirai T."/>
            <person name="Hiwatashi Y."/>
            <person name="Ishikawa M."/>
            <person name="Iwata M."/>
            <person name="Karol K.G."/>
            <person name="Koehler B."/>
            <person name="Kolukisaoglu U."/>
            <person name="Kubo M."/>
            <person name="Kurata T."/>
            <person name="Lalonde S."/>
            <person name="Li K."/>
            <person name="Li Y."/>
            <person name="Litt A."/>
            <person name="Lyons E."/>
            <person name="Manning G."/>
            <person name="Maruyama T."/>
            <person name="Michael T.P."/>
            <person name="Mikami K."/>
            <person name="Miyazaki S."/>
            <person name="Morinaga S."/>
            <person name="Murata T."/>
            <person name="Mueller-Roeber B."/>
            <person name="Nelson D.R."/>
            <person name="Obara M."/>
            <person name="Oguri Y."/>
            <person name="Olmstead R.G."/>
            <person name="Onodera N."/>
            <person name="Petersen B.L."/>
            <person name="Pils B."/>
            <person name="Prigge M."/>
            <person name="Rensing S.A."/>
            <person name="Riano-Pachon D.M."/>
            <person name="Roberts A.W."/>
            <person name="Sato Y."/>
            <person name="Scheller H.V."/>
            <person name="Schulz B."/>
            <person name="Schulz C."/>
            <person name="Shakirov E.V."/>
            <person name="Shibagaki N."/>
            <person name="Shinohara N."/>
            <person name="Shippen D.E."/>
            <person name="Soerensen I."/>
            <person name="Sotooka R."/>
            <person name="Sugimoto N."/>
            <person name="Sugita M."/>
            <person name="Sumikawa N."/>
            <person name="Tanurdzic M."/>
            <person name="Theissen G."/>
            <person name="Ulvskov P."/>
            <person name="Wakazuki S."/>
            <person name="Weng J.K."/>
            <person name="Willats W.W."/>
            <person name="Wipf D."/>
            <person name="Wolf P.G."/>
            <person name="Yang L."/>
            <person name="Zimmer A.D."/>
            <person name="Zhu Q."/>
            <person name="Mitros T."/>
            <person name="Hellsten U."/>
            <person name="Loque D."/>
            <person name="Otillar R."/>
            <person name="Salamov A."/>
            <person name="Schmutz J."/>
            <person name="Shapiro H."/>
            <person name="Lindquist E."/>
            <person name="Lucas S."/>
            <person name="Rokhsar D."/>
            <person name="Grigoriev I.V."/>
        </authorList>
    </citation>
    <scope>NUCLEOTIDE SEQUENCE [LARGE SCALE GENOMIC DNA]</scope>
</reference>
<gene>
    <name evidence="3" type="ORF">SELMODRAFT_164128</name>
</gene>
<dbReference type="InterPro" id="IPR019137">
    <property type="entry name" value="Nck-associated_protein-1"/>
</dbReference>
<dbReference type="Pfam" id="PF09735">
    <property type="entry name" value="Nckap1"/>
    <property type="match status" value="1"/>
</dbReference>
<dbReference type="GO" id="GO:0030031">
    <property type="term" value="P:cell projection assembly"/>
    <property type="evidence" value="ECO:0000318"/>
    <property type="project" value="GO_Central"/>
</dbReference>
<keyword evidence="4" id="KW-1185">Reference proteome</keyword>
<evidence type="ECO:0000313" key="4">
    <source>
        <dbReference type="Proteomes" id="UP000001514"/>
    </source>
</evidence>
<evidence type="ECO:0000256" key="2">
    <source>
        <dbReference type="SAM" id="MobiDB-lite"/>
    </source>
</evidence>
<dbReference type="GO" id="GO:0000902">
    <property type="term" value="P:cell morphogenesis"/>
    <property type="evidence" value="ECO:0000318"/>
    <property type="project" value="GO_Central"/>
</dbReference>
<dbReference type="PANTHER" id="PTHR12093:SF10">
    <property type="entry name" value="MEMBRANE-ASSOCIATED PROTEIN HEM"/>
    <property type="match status" value="1"/>
</dbReference>